<comment type="similarity">
    <text evidence="2">Belongs to the cytidine and deoxycytidylate deaminase family. ADAT3 subfamily.</text>
</comment>
<dbReference type="CDD" id="cd01285">
    <property type="entry name" value="nucleoside_deaminase"/>
    <property type="match status" value="1"/>
</dbReference>
<dbReference type="OMA" id="MVERRRC"/>
<gene>
    <name evidence="4" type="ORF">BMR1_01G01830</name>
</gene>
<dbReference type="EMBL" id="FO082871">
    <property type="protein sequence ID" value="CCF72824.1"/>
    <property type="molecule type" value="Genomic_DNA"/>
</dbReference>
<dbReference type="GO" id="GO:0052717">
    <property type="term" value="F:tRNA-specific adenosine-34 deaminase activity"/>
    <property type="evidence" value="ECO:0007669"/>
    <property type="project" value="TreeGrafter"/>
</dbReference>
<evidence type="ECO:0000313" key="5">
    <source>
        <dbReference type="Proteomes" id="UP000002899"/>
    </source>
</evidence>
<dbReference type="GO" id="GO:0005634">
    <property type="term" value="C:nucleus"/>
    <property type="evidence" value="ECO:0007669"/>
    <property type="project" value="TreeGrafter"/>
</dbReference>
<evidence type="ECO:0000259" key="3">
    <source>
        <dbReference type="PROSITE" id="PS51747"/>
    </source>
</evidence>
<feature type="domain" description="CMP/dCMP-type deaminase" evidence="3">
    <location>
        <begin position="136"/>
        <end position="254"/>
    </location>
</feature>
<dbReference type="VEuPathDB" id="PiroplasmaDB:BMR1_01G01830"/>
<dbReference type="PROSITE" id="PS51747">
    <property type="entry name" value="CYT_DCMP_DEAMINASES_2"/>
    <property type="match status" value="1"/>
</dbReference>
<evidence type="ECO:0000256" key="2">
    <source>
        <dbReference type="ARBA" id="ARBA00038160"/>
    </source>
</evidence>
<dbReference type="PANTHER" id="PTHR11079">
    <property type="entry name" value="CYTOSINE DEAMINASE FAMILY MEMBER"/>
    <property type="match status" value="1"/>
</dbReference>
<keyword evidence="1" id="KW-0819">tRNA processing</keyword>
<dbReference type="GO" id="GO:0008033">
    <property type="term" value="P:tRNA processing"/>
    <property type="evidence" value="ECO:0007669"/>
    <property type="project" value="UniProtKB-KW"/>
</dbReference>
<dbReference type="RefSeq" id="XP_012647433.1">
    <property type="nucleotide sequence ID" value="XM_012791979.1"/>
</dbReference>
<evidence type="ECO:0000256" key="1">
    <source>
        <dbReference type="ARBA" id="ARBA00022694"/>
    </source>
</evidence>
<sequence length="275" mass="30907">MSGAERLIDFRELVPMEYNKTMELVRVCAIEVLCKNVSKVIELTSHIRNQQLRDFMHIKLCKRLSDTTIAVVYGTTTLSQEDTEALKNEGVEIFSHLSPEVSKNPPMSKKQLLEWSVSWPLNFHKPAWEPKKFSKAEKLKVIDLLNRAMEVGLNNGDKAAGCIITYNGTIVAEGWDRRNSCVLDHSVIVAIRSISERIADFGKNGELPEYLCVGCDVYLSNEPCAMCAMALIHSRVSNVYYAKSDTANGALGSNHSIHHLKALNHCYRAFEGRFS</sequence>
<proteinExistence type="inferred from homology"/>
<dbReference type="Gene3D" id="3.40.140.10">
    <property type="entry name" value="Cytidine Deaminase, domain 2"/>
    <property type="match status" value="1"/>
</dbReference>
<dbReference type="GeneID" id="24423438"/>
<dbReference type="Proteomes" id="UP000002899">
    <property type="component" value="Chromosome I"/>
</dbReference>
<dbReference type="InterPro" id="IPR016193">
    <property type="entry name" value="Cytidine_deaminase-like"/>
</dbReference>
<protein>
    <submittedName>
        <fullName evidence="4">Probable inactive tRNA-specific adenosine deaminase-like protein 3</fullName>
    </submittedName>
</protein>
<dbReference type="InterPro" id="IPR002125">
    <property type="entry name" value="CMP_dCMP_dom"/>
</dbReference>
<reference evidence="4 5" key="1">
    <citation type="journal article" date="2012" name="Nucleic Acids Res.">
        <title>Sequencing of the smallest Apicomplexan genome from the human pathogen Babesia microti.</title>
        <authorList>
            <person name="Cornillot E."/>
            <person name="Hadj-Kaddour K."/>
            <person name="Dassouli A."/>
            <person name="Noel B."/>
            <person name="Ranwez V."/>
            <person name="Vacherie B."/>
            <person name="Augagneur Y."/>
            <person name="Bres V."/>
            <person name="Duclos A."/>
            <person name="Randazzo S."/>
            <person name="Carcy B."/>
            <person name="Debierre-Grockiego F."/>
            <person name="Delbecq S."/>
            <person name="Moubri-Menage K."/>
            <person name="Shams-Eldin H."/>
            <person name="Usmani-Brown S."/>
            <person name="Bringaud F."/>
            <person name="Wincker P."/>
            <person name="Vivares C.P."/>
            <person name="Schwarz R.T."/>
            <person name="Schetters T.P."/>
            <person name="Krause P.J."/>
            <person name="Gorenflot A."/>
            <person name="Berry V."/>
            <person name="Barbe V."/>
            <person name="Ben Mamoun C."/>
        </authorList>
    </citation>
    <scope>NUCLEOTIDE SEQUENCE [LARGE SCALE GENOMIC DNA]</scope>
    <source>
        <strain evidence="4 5">RI</strain>
    </source>
</reference>
<dbReference type="Pfam" id="PF00383">
    <property type="entry name" value="dCMP_cyt_deam_1"/>
    <property type="match status" value="1"/>
</dbReference>
<reference evidence="4 5" key="3">
    <citation type="journal article" date="2016" name="Sci. Rep.">
        <title>Genome-wide diversity and gene expression profiling of Babesia microti isolates identify polymorphic genes that mediate host-pathogen interactions.</title>
        <authorList>
            <person name="Silva J.C."/>
            <person name="Cornillot E."/>
            <person name="McCracken C."/>
            <person name="Usmani-Brown S."/>
            <person name="Dwivedi A."/>
            <person name="Ifeonu O.O."/>
            <person name="Crabtree J."/>
            <person name="Gotia H.T."/>
            <person name="Virji A.Z."/>
            <person name="Reynes C."/>
            <person name="Colinge J."/>
            <person name="Kumar V."/>
            <person name="Lawres L."/>
            <person name="Pazzi J.E."/>
            <person name="Pablo J.V."/>
            <person name="Hung C."/>
            <person name="Brancato J."/>
            <person name="Kumari P."/>
            <person name="Orvis J."/>
            <person name="Tretina K."/>
            <person name="Chibucos M."/>
            <person name="Ott S."/>
            <person name="Sadzewicz L."/>
            <person name="Sengamalay N."/>
            <person name="Shetty A.C."/>
            <person name="Su Q."/>
            <person name="Tallon L."/>
            <person name="Fraser C.M."/>
            <person name="Frutos R."/>
            <person name="Molina D.M."/>
            <person name="Krause P.J."/>
            <person name="Ben Mamoun C."/>
        </authorList>
    </citation>
    <scope>NUCLEOTIDE SEQUENCE [LARGE SCALE GENOMIC DNA]</scope>
    <source>
        <strain evidence="4 5">RI</strain>
    </source>
</reference>
<reference evidence="4 5" key="2">
    <citation type="journal article" date="2013" name="PLoS ONE">
        <title>Whole genome mapping and re-organization of the nuclear and mitochondrial genomes of Babesia microti isolates.</title>
        <authorList>
            <person name="Cornillot E."/>
            <person name="Dassouli A."/>
            <person name="Garg A."/>
            <person name="Pachikara N."/>
            <person name="Randazzo S."/>
            <person name="Depoix D."/>
            <person name="Carcy B."/>
            <person name="Delbecq S."/>
            <person name="Frutos R."/>
            <person name="Silva J.C."/>
            <person name="Sutton R."/>
            <person name="Krause P.J."/>
            <person name="Mamoun C.B."/>
        </authorList>
    </citation>
    <scope>NUCLEOTIDE SEQUENCE [LARGE SCALE GENOMIC DNA]</scope>
    <source>
        <strain evidence="4 5">RI</strain>
    </source>
</reference>
<dbReference type="KEGG" id="bmic:BMR1_01G01830"/>
<dbReference type="OrthoDB" id="3180714at2759"/>
<dbReference type="SUPFAM" id="SSF53927">
    <property type="entry name" value="Cytidine deaminase-like"/>
    <property type="match status" value="1"/>
</dbReference>
<dbReference type="GO" id="GO:0005737">
    <property type="term" value="C:cytoplasm"/>
    <property type="evidence" value="ECO:0007669"/>
    <property type="project" value="TreeGrafter"/>
</dbReference>
<keyword evidence="5" id="KW-1185">Reference proteome</keyword>
<accession>I7J8F0</accession>
<dbReference type="AlphaFoldDB" id="I7J8F0"/>
<organism evidence="4 5">
    <name type="scientific">Babesia microti (strain RI)</name>
    <dbReference type="NCBI Taxonomy" id="1133968"/>
    <lineage>
        <taxon>Eukaryota</taxon>
        <taxon>Sar</taxon>
        <taxon>Alveolata</taxon>
        <taxon>Apicomplexa</taxon>
        <taxon>Aconoidasida</taxon>
        <taxon>Piroplasmida</taxon>
        <taxon>Babesiidae</taxon>
        <taxon>Babesia</taxon>
    </lineage>
</organism>
<dbReference type="PANTHER" id="PTHR11079:SF156">
    <property type="entry name" value="INACTIVE TRNA-SPECIFIC ADENOSINE DEAMINASE-LIKE PROTEIN 3-RELATED"/>
    <property type="match status" value="1"/>
</dbReference>
<name>I7J8F0_BABMR</name>
<evidence type="ECO:0000313" key="4">
    <source>
        <dbReference type="EMBL" id="CCF72824.1"/>
    </source>
</evidence>